<comment type="caution">
    <text evidence="1">The sequence shown here is derived from an EMBL/GenBank/DDBJ whole genome shotgun (WGS) entry which is preliminary data.</text>
</comment>
<proteinExistence type="predicted"/>
<gene>
    <name evidence="1" type="ORF">LB941_11270</name>
</gene>
<name>A0A9X2JMZ8_9LACO</name>
<evidence type="ECO:0000313" key="1">
    <source>
        <dbReference type="EMBL" id="MCP0887910.1"/>
    </source>
</evidence>
<dbReference type="AlphaFoldDB" id="A0A9X2JMZ8"/>
<dbReference type="Proteomes" id="UP001139006">
    <property type="component" value="Unassembled WGS sequence"/>
</dbReference>
<dbReference type="RefSeq" id="WP_253362077.1">
    <property type="nucleotide sequence ID" value="NZ_JAIULA010000029.1"/>
</dbReference>
<sequence length="104" mass="11838">MTVNDFLNVDKLGVDFLAIKGYSEVRDRETDELKAYALEVNIQDPESPFYFELIKVKVKNLTPTLTVAQLKTAKTTPIILKDLQMGQFNGNLWFNCADVLPKNK</sequence>
<protein>
    <submittedName>
        <fullName evidence="1">Uncharacterized protein</fullName>
    </submittedName>
</protein>
<reference evidence="1 2" key="1">
    <citation type="journal article" date="2023" name="Int. J. Syst. Evol. Microbiol.">
        <title>Ligilactobacillus ubinensis sp. nov., a novel species isolated from the wild ferment of a durian fruit (Durio zibethinus).</title>
        <authorList>
            <person name="Heng Y.C."/>
            <person name="Menon N."/>
            <person name="Chen B."/>
            <person name="Loo B.Z.L."/>
            <person name="Wong G.W.J."/>
            <person name="Lim A.C.H."/>
            <person name="Silvaraju S."/>
            <person name="Kittelmann S."/>
        </authorList>
    </citation>
    <scope>NUCLEOTIDE SEQUENCE [LARGE SCALE GENOMIC DNA]</scope>
    <source>
        <strain evidence="1 2">WILCCON 0076</strain>
    </source>
</reference>
<evidence type="ECO:0000313" key="2">
    <source>
        <dbReference type="Proteomes" id="UP001139006"/>
    </source>
</evidence>
<organism evidence="1 2">
    <name type="scientific">Ligilactobacillus ubinensis</name>
    <dbReference type="NCBI Taxonomy" id="2876789"/>
    <lineage>
        <taxon>Bacteria</taxon>
        <taxon>Bacillati</taxon>
        <taxon>Bacillota</taxon>
        <taxon>Bacilli</taxon>
        <taxon>Lactobacillales</taxon>
        <taxon>Lactobacillaceae</taxon>
        <taxon>Ligilactobacillus</taxon>
    </lineage>
</organism>
<dbReference type="EMBL" id="JAIULA010000029">
    <property type="protein sequence ID" value="MCP0887910.1"/>
    <property type="molecule type" value="Genomic_DNA"/>
</dbReference>
<keyword evidence="2" id="KW-1185">Reference proteome</keyword>
<accession>A0A9X2JMZ8</accession>